<dbReference type="HAMAP" id="MF_01161">
    <property type="entry name" value="tRNA_Ile_lys_synt"/>
    <property type="match status" value="1"/>
</dbReference>
<evidence type="ECO:0000256" key="6">
    <source>
        <dbReference type="ARBA" id="ARBA00022840"/>
    </source>
</evidence>
<evidence type="ECO:0000256" key="7">
    <source>
        <dbReference type="ARBA" id="ARBA00048539"/>
    </source>
</evidence>
<dbReference type="GO" id="GO:0006400">
    <property type="term" value="P:tRNA modification"/>
    <property type="evidence" value="ECO:0007669"/>
    <property type="project" value="UniProtKB-UniRule"/>
</dbReference>
<evidence type="ECO:0000259" key="10">
    <source>
        <dbReference type="SMART" id="SM00977"/>
    </source>
</evidence>
<protein>
    <recommendedName>
        <fullName evidence="8">tRNA(Ile)-lysidine synthase</fullName>
        <ecNumber evidence="8">6.3.4.19</ecNumber>
    </recommendedName>
    <alternativeName>
        <fullName evidence="8">tRNA(Ile)-2-lysyl-cytidine synthase</fullName>
    </alternativeName>
    <alternativeName>
        <fullName evidence="8">tRNA(Ile)-lysidine synthetase</fullName>
    </alternativeName>
</protein>
<evidence type="ECO:0000256" key="9">
    <source>
        <dbReference type="SAM" id="Coils"/>
    </source>
</evidence>
<dbReference type="Pfam" id="PF11734">
    <property type="entry name" value="TilS_C"/>
    <property type="match status" value="1"/>
</dbReference>
<dbReference type="Pfam" id="PF01171">
    <property type="entry name" value="ATP_bind_3"/>
    <property type="match status" value="1"/>
</dbReference>
<dbReference type="SUPFAM" id="SSF82829">
    <property type="entry name" value="MesJ substrate recognition domain-like"/>
    <property type="match status" value="1"/>
</dbReference>
<evidence type="ECO:0000256" key="8">
    <source>
        <dbReference type="HAMAP-Rule" id="MF_01161"/>
    </source>
</evidence>
<comment type="function">
    <text evidence="8">Ligates lysine onto the cytidine present at position 34 of the AUA codon-specific tRNA(Ile) that contains the anticodon CAU, in an ATP-dependent manner. Cytidine is converted to lysidine, thus changing the amino acid specificity of the tRNA from methionine to isoleucine.</text>
</comment>
<dbReference type="InterPro" id="IPR012094">
    <property type="entry name" value="tRNA_Ile_lys_synt"/>
</dbReference>
<dbReference type="CDD" id="cd01992">
    <property type="entry name" value="TilS_N"/>
    <property type="match status" value="1"/>
</dbReference>
<comment type="subcellular location">
    <subcellularLocation>
        <location evidence="1 8">Cytoplasm</location>
    </subcellularLocation>
</comment>
<dbReference type="InterPro" id="IPR011063">
    <property type="entry name" value="TilS/TtcA_N"/>
</dbReference>
<dbReference type="Gene3D" id="3.30.465.60">
    <property type="match status" value="1"/>
</dbReference>
<feature type="binding site" evidence="8">
    <location>
        <begin position="42"/>
        <end position="47"/>
    </location>
    <ligand>
        <name>ATP</name>
        <dbReference type="ChEBI" id="CHEBI:30616"/>
    </ligand>
</feature>
<keyword evidence="6 8" id="KW-0067">ATP-binding</keyword>
<keyword evidence="3 8" id="KW-0436">Ligase</keyword>
<keyword evidence="12" id="KW-1185">Reference proteome</keyword>
<keyword evidence="5 8" id="KW-0547">Nucleotide-binding</keyword>
<dbReference type="GO" id="GO:0032267">
    <property type="term" value="F:tRNA(Ile)-lysidine synthase activity"/>
    <property type="evidence" value="ECO:0007669"/>
    <property type="project" value="UniProtKB-EC"/>
</dbReference>
<reference evidence="11 12" key="1">
    <citation type="submission" date="2019-08" db="EMBL/GenBank/DDBJ databases">
        <title>In-depth cultivation of the pig gut microbiome towards novel bacterial diversity and tailored functional studies.</title>
        <authorList>
            <person name="Wylensek D."/>
            <person name="Hitch T.C.A."/>
            <person name="Clavel T."/>
        </authorList>
    </citation>
    <scope>NUCLEOTIDE SEQUENCE [LARGE SCALE GENOMIC DNA]</scope>
    <source>
        <strain evidence="11 12">BSM-380-WT-5A</strain>
    </source>
</reference>
<evidence type="ECO:0000256" key="5">
    <source>
        <dbReference type="ARBA" id="ARBA00022741"/>
    </source>
</evidence>
<evidence type="ECO:0000256" key="1">
    <source>
        <dbReference type="ARBA" id="ARBA00004496"/>
    </source>
</evidence>
<keyword evidence="2 8" id="KW-0963">Cytoplasm</keyword>
<dbReference type="NCBIfam" id="TIGR02432">
    <property type="entry name" value="lysidine_TilS_N"/>
    <property type="match status" value="1"/>
</dbReference>
<dbReference type="Gene3D" id="3.40.50.620">
    <property type="entry name" value="HUPs"/>
    <property type="match status" value="1"/>
</dbReference>
<keyword evidence="4 8" id="KW-0819">tRNA processing</keyword>
<evidence type="ECO:0000313" key="12">
    <source>
        <dbReference type="Proteomes" id="UP000440513"/>
    </source>
</evidence>
<evidence type="ECO:0000256" key="2">
    <source>
        <dbReference type="ARBA" id="ARBA00022490"/>
    </source>
</evidence>
<feature type="coiled-coil region" evidence="9">
    <location>
        <begin position="227"/>
        <end position="258"/>
    </location>
</feature>
<organism evidence="11 12">
    <name type="scientific">Oliverpabstia intestinalis</name>
    <dbReference type="NCBI Taxonomy" id="2606633"/>
    <lineage>
        <taxon>Bacteria</taxon>
        <taxon>Bacillati</taxon>
        <taxon>Bacillota</taxon>
        <taxon>Clostridia</taxon>
        <taxon>Lachnospirales</taxon>
        <taxon>Lachnospiraceae</taxon>
        <taxon>Oliverpabstia</taxon>
    </lineage>
</organism>
<comment type="caution">
    <text evidence="11">The sequence shown here is derived from an EMBL/GenBank/DDBJ whole genome shotgun (WGS) entry which is preliminary data.</text>
</comment>
<proteinExistence type="inferred from homology"/>
<dbReference type="GO" id="GO:0005524">
    <property type="term" value="F:ATP binding"/>
    <property type="evidence" value="ECO:0007669"/>
    <property type="project" value="UniProtKB-UniRule"/>
</dbReference>
<dbReference type="AlphaFoldDB" id="A0A7X2P292"/>
<dbReference type="InterPro" id="IPR012796">
    <property type="entry name" value="Lysidine-tRNA-synth_C"/>
</dbReference>
<dbReference type="InterPro" id="IPR012795">
    <property type="entry name" value="tRNA_Ile_lys_synt_N"/>
</dbReference>
<dbReference type="SUPFAM" id="SSF56037">
    <property type="entry name" value="PheT/TilS domain"/>
    <property type="match status" value="1"/>
</dbReference>
<evidence type="ECO:0000256" key="3">
    <source>
        <dbReference type="ARBA" id="ARBA00022598"/>
    </source>
</evidence>
<dbReference type="EC" id="6.3.4.19" evidence="8"/>
<sequence length="482" mass="54782">MTTKGRSGQTDKTMWKTEQKVKTYVEKFHMIEPGDTIVLGISGGADSVCLLKLLSKWKESWGISLKAVHVHHQLRGKEADDDEAFVRRLCEGEGIVCQVFHEDVQGIANREKTGLEEAGRLARYRCFTKVCEEAGGGKIALAHHQDDLAETMLHHLVRGTGIAGLCSLKPVSGNRIRPLLCLGKEEILAYLEEAGQSWRTDSSNLEDDYTRNRIRHHVLEELKTEVNPQAVRHMAQLSEELEEAREVLARVAEKERKQYVKEDADGAILLEALKKEPDLISRQIIHTLLKEISGKQKNFTRIHIEAVQQLWKQKVGARRDLPYEMQARRTYDGILLGQKKEKTSNTGKNEAIPVTVQSSQSESFQAGDLILTVSLISRDFGKIQEKKYTKWFDYDRIEQKLVIRHRQPGDRICLFDGGGSKKLKDYLIDRKIPVEERDQLWLLADGSEILWIIGDRISAAYKVKEQSSRILQAEIKGGSTHE</sequence>
<dbReference type="EMBL" id="VUMS01000007">
    <property type="protein sequence ID" value="MST66049.1"/>
    <property type="molecule type" value="Genomic_DNA"/>
</dbReference>
<dbReference type="SUPFAM" id="SSF52402">
    <property type="entry name" value="Adenine nucleotide alpha hydrolases-like"/>
    <property type="match status" value="1"/>
</dbReference>
<dbReference type="NCBIfam" id="TIGR02433">
    <property type="entry name" value="lysidine_TilS_C"/>
    <property type="match status" value="1"/>
</dbReference>
<dbReference type="PANTHER" id="PTHR43033">
    <property type="entry name" value="TRNA(ILE)-LYSIDINE SYNTHASE-RELATED"/>
    <property type="match status" value="1"/>
</dbReference>
<dbReference type="SMART" id="SM00977">
    <property type="entry name" value="TilS_C"/>
    <property type="match status" value="1"/>
</dbReference>
<name>A0A7X2P292_9FIRM</name>
<gene>
    <name evidence="8 11" type="primary">tilS</name>
    <name evidence="11" type="ORF">FYJ57_04715</name>
</gene>
<dbReference type="InterPro" id="IPR014729">
    <property type="entry name" value="Rossmann-like_a/b/a_fold"/>
</dbReference>
<evidence type="ECO:0000313" key="11">
    <source>
        <dbReference type="EMBL" id="MST66049.1"/>
    </source>
</evidence>
<dbReference type="PANTHER" id="PTHR43033:SF1">
    <property type="entry name" value="TRNA(ILE)-LYSIDINE SYNTHASE-RELATED"/>
    <property type="match status" value="1"/>
</dbReference>
<feature type="domain" description="Lysidine-tRNA(Ile) synthetase C-terminal" evidence="10">
    <location>
        <begin position="401"/>
        <end position="473"/>
    </location>
</feature>
<dbReference type="GO" id="GO:0005737">
    <property type="term" value="C:cytoplasm"/>
    <property type="evidence" value="ECO:0007669"/>
    <property type="project" value="UniProtKB-SubCell"/>
</dbReference>
<dbReference type="Proteomes" id="UP000440513">
    <property type="component" value="Unassembled WGS sequence"/>
</dbReference>
<comment type="domain">
    <text evidence="8">The N-terminal region contains the highly conserved SGGXDS motif, predicted to be a P-loop motif involved in ATP binding.</text>
</comment>
<accession>A0A7X2P292</accession>
<comment type="catalytic activity">
    <reaction evidence="7 8">
        <text>cytidine(34) in tRNA(Ile2) + L-lysine + ATP = lysidine(34) in tRNA(Ile2) + AMP + diphosphate + H(+)</text>
        <dbReference type="Rhea" id="RHEA:43744"/>
        <dbReference type="Rhea" id="RHEA-COMP:10625"/>
        <dbReference type="Rhea" id="RHEA-COMP:10670"/>
        <dbReference type="ChEBI" id="CHEBI:15378"/>
        <dbReference type="ChEBI" id="CHEBI:30616"/>
        <dbReference type="ChEBI" id="CHEBI:32551"/>
        <dbReference type="ChEBI" id="CHEBI:33019"/>
        <dbReference type="ChEBI" id="CHEBI:82748"/>
        <dbReference type="ChEBI" id="CHEBI:83665"/>
        <dbReference type="ChEBI" id="CHEBI:456215"/>
        <dbReference type="EC" id="6.3.4.19"/>
    </reaction>
</comment>
<keyword evidence="9" id="KW-0175">Coiled coil</keyword>
<comment type="similarity">
    <text evidence="8">Belongs to the tRNA(Ile)-lysidine synthase family.</text>
</comment>
<evidence type="ECO:0000256" key="4">
    <source>
        <dbReference type="ARBA" id="ARBA00022694"/>
    </source>
</evidence>
<dbReference type="RefSeq" id="WP_154431711.1">
    <property type="nucleotide sequence ID" value="NZ_JBQHRL010000010.1"/>
</dbReference>